<dbReference type="GO" id="GO:0016746">
    <property type="term" value="F:acyltransferase activity"/>
    <property type="evidence" value="ECO:0007669"/>
    <property type="project" value="UniProtKB-KW"/>
</dbReference>
<dbReference type="SUPFAM" id="SSF55729">
    <property type="entry name" value="Acyl-CoA N-acyltransferases (Nat)"/>
    <property type="match status" value="1"/>
</dbReference>
<name>A0A942I289_9HYPH</name>
<keyword evidence="2" id="KW-0808">Transferase</keyword>
<dbReference type="AlphaFoldDB" id="A0A942I289"/>
<keyword evidence="3" id="KW-1185">Reference proteome</keyword>
<protein>
    <submittedName>
        <fullName evidence="2">GNAT family N-acetyltransferase</fullName>
        <ecNumber evidence="2">2.3.1.-</ecNumber>
    </submittedName>
</protein>
<keyword evidence="2" id="KW-0012">Acyltransferase</keyword>
<dbReference type="EC" id="2.3.1.-" evidence="2"/>
<organism evidence="2 3">
    <name type="scientific">Pseudaminobacter soli</name>
    <name type="common">ex Zhang et al. 2022</name>
    <dbReference type="NCBI Taxonomy" id="2831468"/>
    <lineage>
        <taxon>Bacteria</taxon>
        <taxon>Pseudomonadati</taxon>
        <taxon>Pseudomonadota</taxon>
        <taxon>Alphaproteobacteria</taxon>
        <taxon>Hyphomicrobiales</taxon>
        <taxon>Phyllobacteriaceae</taxon>
        <taxon>Pseudaminobacter</taxon>
    </lineage>
</organism>
<dbReference type="Pfam" id="PF13480">
    <property type="entry name" value="Acetyltransf_6"/>
    <property type="match status" value="1"/>
</dbReference>
<feature type="domain" description="BioF2-like acetyltransferase" evidence="1">
    <location>
        <begin position="228"/>
        <end position="351"/>
    </location>
</feature>
<dbReference type="InterPro" id="IPR038740">
    <property type="entry name" value="BioF2-like_GNAT_dom"/>
</dbReference>
<dbReference type="Gene3D" id="3.40.630.30">
    <property type="match status" value="1"/>
</dbReference>
<accession>A0A942I289</accession>
<comment type="caution">
    <text evidence="2">The sequence shown here is derived from an EMBL/GenBank/DDBJ whole genome shotgun (WGS) entry which is preliminary data.</text>
</comment>
<sequence length="426" mass="47594">MAAQPLLEEISGGPAGTMISGLAGLESRVALPAQEERIELRQKLRRLSIYPASAGFSLVEELDFLCARTIEPNIFFNPHFLAPAMPRLEDREVRLAVIRDGGEDKSRLRLLVPFSVEKPSVPLGVSIMRTWASPFGPLGIPLLDRDDPAGVVDDFLDILARPHLKLPRVLVLPEMRLDGPAATMIASVADARGLPTDLTAVMHRPFLKSNLDGETYLKNSLKSHHYREFCRTKRRLAEKGALEYVVARGEDEVRDGLEAFLTLEASGWKGRQRTAMAIDRYRAAFAREAVHGLAEQDKCRIHLLTLNGEPIASLVVFVEGGMAYTWKTAYDEAYSAYSPGTLLMIEVTKQHLEDPNIEATDSCAVPDHPVMSRLWTERRSMGTMIIGLTPNSDRLVRQAASQLHLYRQTRNMARILRNRIKGILKR</sequence>
<dbReference type="EMBL" id="JAGWCR010000002">
    <property type="protein sequence ID" value="MBS3648004.1"/>
    <property type="molecule type" value="Genomic_DNA"/>
</dbReference>
<dbReference type="InterPro" id="IPR016181">
    <property type="entry name" value="Acyl_CoA_acyltransferase"/>
</dbReference>
<dbReference type="RefSeq" id="WP_188253564.1">
    <property type="nucleotide sequence ID" value="NZ_JABVCF010000002.1"/>
</dbReference>
<dbReference type="Proteomes" id="UP000680348">
    <property type="component" value="Unassembled WGS sequence"/>
</dbReference>
<proteinExistence type="predicted"/>
<evidence type="ECO:0000259" key="1">
    <source>
        <dbReference type="Pfam" id="PF13480"/>
    </source>
</evidence>
<reference evidence="2" key="1">
    <citation type="submission" date="2021-04" db="EMBL/GenBank/DDBJ databases">
        <title>Pseudaminobacter soli sp. nov., isolated from paddy soil contaminated by heavy metals.</title>
        <authorList>
            <person name="Zhang K."/>
        </authorList>
    </citation>
    <scope>NUCLEOTIDE SEQUENCE</scope>
    <source>
        <strain evidence="2">19-2017</strain>
    </source>
</reference>
<evidence type="ECO:0000313" key="3">
    <source>
        <dbReference type="Proteomes" id="UP000680348"/>
    </source>
</evidence>
<gene>
    <name evidence="2" type="ORF">KEU06_05090</name>
</gene>
<evidence type="ECO:0000313" key="2">
    <source>
        <dbReference type="EMBL" id="MBS3648004.1"/>
    </source>
</evidence>